<evidence type="ECO:0000259" key="7">
    <source>
        <dbReference type="Pfam" id="PF20073"/>
    </source>
</evidence>
<evidence type="ECO:0000313" key="9">
    <source>
        <dbReference type="Proteomes" id="UP000811246"/>
    </source>
</evidence>
<accession>A0A922F9L0</accession>
<dbReference type="AlphaFoldDB" id="A0A922F9L0"/>
<dbReference type="PANTHER" id="PTHR10887">
    <property type="entry name" value="DNA2/NAM7 HELICASE FAMILY"/>
    <property type="match status" value="1"/>
</dbReference>
<dbReference type="FunFam" id="3.40.50.300:FF:000326">
    <property type="entry name" value="P-loop containing nucleoside triphosphate hydrolase"/>
    <property type="match status" value="1"/>
</dbReference>
<dbReference type="InterPro" id="IPR047187">
    <property type="entry name" value="SF1_C_Upf1"/>
</dbReference>
<feature type="domain" description="DUF6469" evidence="7">
    <location>
        <begin position="93"/>
        <end position="209"/>
    </location>
</feature>
<dbReference type="Pfam" id="PF20073">
    <property type="entry name" value="DUF6469"/>
    <property type="match status" value="1"/>
</dbReference>
<dbReference type="Proteomes" id="UP000811246">
    <property type="component" value="Chromosome 4"/>
</dbReference>
<dbReference type="CDD" id="cd18808">
    <property type="entry name" value="SF1_C_Upf1"/>
    <property type="match status" value="1"/>
</dbReference>
<gene>
    <name evidence="8" type="ORF">I3842_04G050300</name>
</gene>
<evidence type="ECO:0000256" key="4">
    <source>
        <dbReference type="ARBA" id="ARBA00022840"/>
    </source>
</evidence>
<keyword evidence="3" id="KW-0347">Helicase</keyword>
<proteinExistence type="predicted"/>
<dbReference type="GO" id="GO:0005524">
    <property type="term" value="F:ATP binding"/>
    <property type="evidence" value="ECO:0007669"/>
    <property type="project" value="UniProtKB-KW"/>
</dbReference>
<dbReference type="PANTHER" id="PTHR10887:SF522">
    <property type="entry name" value="P-LOOP CONTAINING NUCLEOSIDE TRIPHOSPHATE HYDROLASES SUPERFAMILY PROTEIN"/>
    <property type="match status" value="1"/>
</dbReference>
<name>A0A922F9L0_CARIL</name>
<dbReference type="EMBL" id="CM031828">
    <property type="protein sequence ID" value="KAG6716471.1"/>
    <property type="molecule type" value="Genomic_DNA"/>
</dbReference>
<comment type="caution">
    <text evidence="8">The sequence shown here is derived from an EMBL/GenBank/DDBJ whole genome shotgun (WGS) entry which is preliminary data.</text>
</comment>
<dbReference type="InterPro" id="IPR045529">
    <property type="entry name" value="DUF6469"/>
</dbReference>
<reference evidence="8" key="1">
    <citation type="submission" date="2021-01" db="EMBL/GenBank/DDBJ databases">
        <authorList>
            <person name="Lovell J.T."/>
            <person name="Bentley N."/>
            <person name="Bhattarai G."/>
            <person name="Jenkins J.W."/>
            <person name="Sreedasyam A."/>
            <person name="Alarcon Y."/>
            <person name="Bock C."/>
            <person name="Boston L."/>
            <person name="Carlson J."/>
            <person name="Cervantes K."/>
            <person name="Clermont K."/>
            <person name="Krom N."/>
            <person name="Kubenka K."/>
            <person name="Mamidi S."/>
            <person name="Mattison C."/>
            <person name="Monteros M."/>
            <person name="Pisani C."/>
            <person name="Plott C."/>
            <person name="Rajasekar S."/>
            <person name="Rhein H.S."/>
            <person name="Rohla C."/>
            <person name="Song M."/>
            <person name="Hilaire R.S."/>
            <person name="Shu S."/>
            <person name="Wells L."/>
            <person name="Wang X."/>
            <person name="Webber J."/>
            <person name="Heerema R.J."/>
            <person name="Klein P."/>
            <person name="Conner P."/>
            <person name="Grauke L."/>
            <person name="Grimwood J."/>
            <person name="Schmutz J."/>
            <person name="Randall J.J."/>
        </authorList>
    </citation>
    <scope>NUCLEOTIDE SEQUENCE</scope>
    <source>
        <tissue evidence="8">Leaf</tissue>
    </source>
</reference>
<keyword evidence="1" id="KW-0547">Nucleotide-binding</keyword>
<dbReference type="GO" id="GO:0005694">
    <property type="term" value="C:chromosome"/>
    <property type="evidence" value="ECO:0007669"/>
    <property type="project" value="UniProtKB-ARBA"/>
</dbReference>
<evidence type="ECO:0000256" key="2">
    <source>
        <dbReference type="ARBA" id="ARBA00022801"/>
    </source>
</evidence>
<dbReference type="Pfam" id="PF13087">
    <property type="entry name" value="AAA_12"/>
    <property type="match status" value="1"/>
</dbReference>
<evidence type="ECO:0008006" key="10">
    <source>
        <dbReference type="Google" id="ProtNLM"/>
    </source>
</evidence>
<protein>
    <recommendedName>
        <fullName evidence="10">Helicase MAGATAMA 3</fullName>
    </recommendedName>
</protein>
<evidence type="ECO:0000259" key="6">
    <source>
        <dbReference type="Pfam" id="PF13087"/>
    </source>
</evidence>
<feature type="domain" description="DNA2/NAM7 helicase helicase" evidence="5">
    <location>
        <begin position="257"/>
        <end position="625"/>
    </location>
</feature>
<keyword evidence="2" id="KW-0378">Hydrolase</keyword>
<dbReference type="Pfam" id="PF13086">
    <property type="entry name" value="AAA_11"/>
    <property type="match status" value="1"/>
</dbReference>
<evidence type="ECO:0000313" key="8">
    <source>
        <dbReference type="EMBL" id="KAG6716471.1"/>
    </source>
</evidence>
<dbReference type="GO" id="GO:0004386">
    <property type="term" value="F:helicase activity"/>
    <property type="evidence" value="ECO:0007669"/>
    <property type="project" value="UniProtKB-KW"/>
</dbReference>
<dbReference type="InterPro" id="IPR045055">
    <property type="entry name" value="DNA2/NAM7-like"/>
</dbReference>
<organism evidence="8 9">
    <name type="scientific">Carya illinoinensis</name>
    <name type="common">Pecan</name>
    <dbReference type="NCBI Taxonomy" id="32201"/>
    <lineage>
        <taxon>Eukaryota</taxon>
        <taxon>Viridiplantae</taxon>
        <taxon>Streptophyta</taxon>
        <taxon>Embryophyta</taxon>
        <taxon>Tracheophyta</taxon>
        <taxon>Spermatophyta</taxon>
        <taxon>Magnoliopsida</taxon>
        <taxon>eudicotyledons</taxon>
        <taxon>Gunneridae</taxon>
        <taxon>Pentapetalae</taxon>
        <taxon>rosids</taxon>
        <taxon>fabids</taxon>
        <taxon>Fagales</taxon>
        <taxon>Juglandaceae</taxon>
        <taxon>Carya</taxon>
    </lineage>
</organism>
<evidence type="ECO:0000259" key="5">
    <source>
        <dbReference type="Pfam" id="PF13086"/>
    </source>
</evidence>
<evidence type="ECO:0000256" key="3">
    <source>
        <dbReference type="ARBA" id="ARBA00022806"/>
    </source>
</evidence>
<evidence type="ECO:0000256" key="1">
    <source>
        <dbReference type="ARBA" id="ARBA00022741"/>
    </source>
</evidence>
<keyword evidence="4" id="KW-0067">ATP-binding</keyword>
<feature type="domain" description="DNA2/NAM7 helicase-like C-terminal" evidence="6">
    <location>
        <begin position="633"/>
        <end position="829"/>
    </location>
</feature>
<sequence length="1080" mass="123124">MEKKVFKKEELGGKSLLDIVFSWSLKDIINKDIYRNQVKSIPETFLSVKDYKQSFIYPLLEETHADLFSSMTTLFQAPTREIHAVETSKAFKPPEDLFYKITLKKIANAEEVEKYVPEVGDLIALTDVRPMSIDDLNRPGRFYLIAYVHGAKEEDSVEENFDDESLGMIKILASKPISIELDSKKKKKETLLAVYLTNMTTNIRIWRALCPELDGGNIIKKVLQANSADENCTSCFFEGKCSLVPSYLRDIICSHDLNDSQKAAVLSCVDMRNCYHQNTVKLIWGPPGTGKTKTIGFVLFSLLKMKCRTLTCAPTNIAVLEVTKRLLSLVREMQTPENDSYGLGDIVLFGNKKRMKIGNHDDLLDVFLEHRVDMLVNCFLPSTGWNNSLESMISLLDDPESRYNKYLENIKKDDNGDDDKLKKEESDNNLLKDDDVPWTFGEYFKNTFISICESLELCMVNLYTHLPTSLIQLEVARNMIRALGLLKSLETMLGGANVANEGLKQVLNDIKDIRSREGCFTMWSTTRNECLQLLRYLRLTFVLPNLIGKYAIQDFCLANACLAFCTASSSCKLNRNRNEPLEYLLIDEAAQLKECESAIPLQLPGLRHAILVGDEMQLPALVKSKISEKAKFGRSLFERLVVLGHHRLLLDVQYRMHPSISLFPNREFYFGQIKDAQNVKQRSYEKHFLQGKMYSSYSFISIAHGKEDRGSSHSSKNVVEAAVVSEIVSKLFKRFLNTRNPVSIGVISPYKAQVYVIEEQIRKYETYSDRGFSVSARSVDGFQGGEEDVIIISTVRCNGNGSVGFVSNRQRANVALTRARYCLWILGDEVTLLHSGSVWKKLVLDAKERECFHRADEDKSLAQAIVASLVELGQFDTLLHSNTLLFRKATWKVFFDNAFGRSMARIRNAEICKEVLSMLTKLASGWRPPQVERAPIALRGRSSQLLEMYKIKGRLRLYLLWTVDIIKEDSNYIQVMKVFDVVPLSDVLELAKQFDILFRSYTEDKMQRCKYRCVLGNLIVPMRWPGDPSSCAEPDDVLYLSRPLSLLSLREEPETSTALTYRNHFKSKLKNNWQGWHSGK</sequence>
<dbReference type="InterPro" id="IPR041677">
    <property type="entry name" value="DNA2/NAM7_AAA_11"/>
</dbReference>
<dbReference type="GO" id="GO:0016787">
    <property type="term" value="F:hydrolase activity"/>
    <property type="evidence" value="ECO:0007669"/>
    <property type="project" value="UniProtKB-KW"/>
</dbReference>
<dbReference type="InterPro" id="IPR041679">
    <property type="entry name" value="DNA2/NAM7-like_C"/>
</dbReference>